<proteinExistence type="predicted"/>
<dbReference type="EMBL" id="WWCW01000008">
    <property type="protein sequence ID" value="MYM86464.1"/>
    <property type="molecule type" value="Genomic_DNA"/>
</dbReference>
<dbReference type="SUPFAM" id="SSF56281">
    <property type="entry name" value="Metallo-hydrolase/oxidoreductase"/>
    <property type="match status" value="1"/>
</dbReference>
<feature type="signal peptide" evidence="1">
    <location>
        <begin position="1"/>
        <end position="21"/>
    </location>
</feature>
<organism evidence="3 4">
    <name type="scientific">Duganella vulcania</name>
    <dbReference type="NCBI Taxonomy" id="2692166"/>
    <lineage>
        <taxon>Bacteria</taxon>
        <taxon>Pseudomonadati</taxon>
        <taxon>Pseudomonadota</taxon>
        <taxon>Betaproteobacteria</taxon>
        <taxon>Burkholderiales</taxon>
        <taxon>Oxalobacteraceae</taxon>
        <taxon>Telluria group</taxon>
        <taxon>Duganella</taxon>
    </lineage>
</organism>
<evidence type="ECO:0000256" key="1">
    <source>
        <dbReference type="SAM" id="SignalP"/>
    </source>
</evidence>
<dbReference type="PANTHER" id="PTHR42951">
    <property type="entry name" value="METALLO-BETA-LACTAMASE DOMAIN-CONTAINING"/>
    <property type="match status" value="1"/>
</dbReference>
<dbReference type="InterPro" id="IPR036866">
    <property type="entry name" value="RibonucZ/Hydroxyglut_hydro"/>
</dbReference>
<feature type="domain" description="Metallo-beta-lactamase" evidence="2">
    <location>
        <begin position="46"/>
        <end position="236"/>
    </location>
</feature>
<gene>
    <name evidence="3" type="primary">bla</name>
    <name evidence="3" type="ORF">GTP91_04635</name>
</gene>
<dbReference type="RefSeq" id="WP_161095711.1">
    <property type="nucleotide sequence ID" value="NZ_WWCW01000008.1"/>
</dbReference>
<dbReference type="NCBIfam" id="NF012229">
    <property type="entry name" value="bla_class_B_core"/>
    <property type="match status" value="1"/>
</dbReference>
<dbReference type="Pfam" id="PF00753">
    <property type="entry name" value="Lactamase_B"/>
    <property type="match status" value="1"/>
</dbReference>
<accession>A0A845FWL2</accession>
<comment type="caution">
    <text evidence="3">The sequence shown here is derived from an EMBL/GenBank/DDBJ whole genome shotgun (WGS) entry which is preliminary data.</text>
</comment>
<dbReference type="PANTHER" id="PTHR42951:SF17">
    <property type="entry name" value="METALLO-BETA-LACTAMASE DOMAIN-CONTAINING PROTEIN"/>
    <property type="match status" value="1"/>
</dbReference>
<protein>
    <submittedName>
        <fullName evidence="3">Subclass B3 metallo-beta-lactamase</fullName>
    </submittedName>
</protein>
<keyword evidence="1" id="KW-0732">Signal</keyword>
<feature type="chain" id="PRO_5032847293" evidence="1">
    <location>
        <begin position="22"/>
        <end position="282"/>
    </location>
</feature>
<sequence length="282" mass="30393">MIKPLLAAVFCGLAVFSNAHAADDDWNKPVEPFQIYGNSYYVGVSSLSSVLVTSPHGHILLDGGYPDSPQRIADSIRKLGFRMQDVKLILSSHDHFDHAGGIAELQRMTGATVVASPATAAGLKRGSMGKDDPQFVGNTPFAKVGKVRTVRDGEAVKIGPLAVTAMYTPGHTEGGTSWTWRSCEQDRCASIVYADSINAISSEGYKFTAHPEVVKQFEQSYAALERASCDIIIAVHPEFSGMWEKRKSGKPDAFLDGGEGCKAYVKVARDKLNLRLASEAGK</sequence>
<dbReference type="Proteomes" id="UP000470302">
    <property type="component" value="Unassembled WGS sequence"/>
</dbReference>
<dbReference type="InterPro" id="IPR001279">
    <property type="entry name" value="Metallo-B-lactamas"/>
</dbReference>
<reference evidence="3 4" key="1">
    <citation type="submission" date="2020-01" db="EMBL/GenBank/DDBJ databases">
        <title>Novel species isolated from a subtropical stream in China.</title>
        <authorList>
            <person name="Lu H."/>
        </authorList>
    </citation>
    <scope>NUCLEOTIDE SEQUENCE [LARGE SCALE GENOMIC DNA]</scope>
    <source>
        <strain evidence="3 4">FT82W</strain>
    </source>
</reference>
<dbReference type="NCBIfam" id="NF033105">
    <property type="entry name" value="bla_subclass_B3"/>
    <property type="match status" value="1"/>
</dbReference>
<name>A0A845FWL2_9BURK</name>
<evidence type="ECO:0000259" key="2">
    <source>
        <dbReference type="SMART" id="SM00849"/>
    </source>
</evidence>
<dbReference type="InterPro" id="IPR050855">
    <property type="entry name" value="NDM-1-like"/>
</dbReference>
<evidence type="ECO:0000313" key="4">
    <source>
        <dbReference type="Proteomes" id="UP000470302"/>
    </source>
</evidence>
<evidence type="ECO:0000313" key="3">
    <source>
        <dbReference type="EMBL" id="MYM86464.1"/>
    </source>
</evidence>
<dbReference type="Gene3D" id="3.60.15.10">
    <property type="entry name" value="Ribonuclease Z/Hydroxyacylglutathione hydrolase-like"/>
    <property type="match status" value="1"/>
</dbReference>
<dbReference type="AlphaFoldDB" id="A0A845FWL2"/>
<dbReference type="SMART" id="SM00849">
    <property type="entry name" value="Lactamase_B"/>
    <property type="match status" value="1"/>
</dbReference>